<comment type="caution">
    <text evidence="2">The sequence shown here is derived from an EMBL/GenBank/DDBJ whole genome shotgun (WGS) entry which is preliminary data.</text>
</comment>
<dbReference type="EMBL" id="BLLK01000069">
    <property type="protein sequence ID" value="GFH60894.1"/>
    <property type="molecule type" value="Genomic_DNA"/>
</dbReference>
<protein>
    <submittedName>
        <fullName evidence="2">Uncharacterized protein</fullName>
    </submittedName>
</protein>
<reference evidence="2 3" key="1">
    <citation type="journal article" date="2021" name="Sci. Rep.">
        <title>The genome of the diatom Chaetoceros tenuissimus carries an ancient integrated fragment of an extant virus.</title>
        <authorList>
            <person name="Hongo Y."/>
            <person name="Kimura K."/>
            <person name="Takaki Y."/>
            <person name="Yoshida Y."/>
            <person name="Baba S."/>
            <person name="Kobayashi G."/>
            <person name="Nagasaki K."/>
            <person name="Hano T."/>
            <person name="Tomaru Y."/>
        </authorList>
    </citation>
    <scope>NUCLEOTIDE SEQUENCE [LARGE SCALE GENOMIC DNA]</scope>
    <source>
        <strain evidence="2 3">NIES-3715</strain>
    </source>
</reference>
<feature type="signal peptide" evidence="1">
    <location>
        <begin position="1"/>
        <end position="16"/>
    </location>
</feature>
<accession>A0AAD3DAK4</accession>
<evidence type="ECO:0000256" key="1">
    <source>
        <dbReference type="SAM" id="SignalP"/>
    </source>
</evidence>
<sequence>MRYIILLFLQVGVSFSCTFDASCMLEYSDMQQHCVESQCMSFIREPCEDGNLCYNNLAKTSFGMTCDESICKVNTGGRCNHDADCTSETDKCIDQICMSTTCDCENYQDCVNYQCVAKSCSLTNDCNNSDSANVLDAFCYQNSCRPLASFGGACGISDDCGEPNASCVDGVCVAKRQSVGLEQKNKGSFSAGFLVGCLFSGIVGAVVYMEVKSGLLSNLTQKMKNRFGYGEIPIAGEIVDSQNDVIHAKQVQLSYIT</sequence>
<dbReference type="Proteomes" id="UP001054902">
    <property type="component" value="Unassembled WGS sequence"/>
</dbReference>
<name>A0AAD3DAK4_9STRA</name>
<keyword evidence="3" id="KW-1185">Reference proteome</keyword>
<feature type="chain" id="PRO_5041985834" evidence="1">
    <location>
        <begin position="17"/>
        <end position="257"/>
    </location>
</feature>
<dbReference type="PROSITE" id="PS51257">
    <property type="entry name" value="PROKAR_LIPOPROTEIN"/>
    <property type="match status" value="1"/>
</dbReference>
<dbReference type="AlphaFoldDB" id="A0AAD3DAK4"/>
<evidence type="ECO:0000313" key="3">
    <source>
        <dbReference type="Proteomes" id="UP001054902"/>
    </source>
</evidence>
<proteinExistence type="predicted"/>
<organism evidence="2 3">
    <name type="scientific">Chaetoceros tenuissimus</name>
    <dbReference type="NCBI Taxonomy" id="426638"/>
    <lineage>
        <taxon>Eukaryota</taxon>
        <taxon>Sar</taxon>
        <taxon>Stramenopiles</taxon>
        <taxon>Ochrophyta</taxon>
        <taxon>Bacillariophyta</taxon>
        <taxon>Coscinodiscophyceae</taxon>
        <taxon>Chaetocerotophycidae</taxon>
        <taxon>Chaetocerotales</taxon>
        <taxon>Chaetocerotaceae</taxon>
        <taxon>Chaetoceros</taxon>
    </lineage>
</organism>
<keyword evidence="1" id="KW-0732">Signal</keyword>
<gene>
    <name evidence="2" type="ORF">CTEN210_17370</name>
</gene>
<evidence type="ECO:0000313" key="2">
    <source>
        <dbReference type="EMBL" id="GFH60894.1"/>
    </source>
</evidence>